<accession>A0A2C9XQE0</accession>
<name>A0A2C9XQE0_9ENTE</name>
<keyword evidence="2" id="KW-1185">Reference proteome</keyword>
<dbReference type="EMBL" id="NGMO01000001">
    <property type="protein sequence ID" value="OTP12413.1"/>
    <property type="molecule type" value="Genomic_DNA"/>
</dbReference>
<gene>
    <name evidence="1" type="ORF">A5844_000646</name>
</gene>
<organism evidence="1 2">
    <name type="scientific">Candidatus Enterococcus wittei</name>
    <dbReference type="NCBI Taxonomy" id="1987383"/>
    <lineage>
        <taxon>Bacteria</taxon>
        <taxon>Bacillati</taxon>
        <taxon>Bacillota</taxon>
        <taxon>Bacilli</taxon>
        <taxon>Lactobacillales</taxon>
        <taxon>Enterococcaceae</taxon>
        <taxon>Enterococcus</taxon>
    </lineage>
</organism>
<protein>
    <submittedName>
        <fullName evidence="1">Uncharacterized protein</fullName>
    </submittedName>
</protein>
<sequence>MNRFFAWLGKDNPTQGPESYIYKQVKSRIPPTKERKSPQFKRRNAIRLDKSKKEEVVLKAKLPTLTYLSWLVIVPNTFEKIIQRVNHYQFKTKTFKLIDLTQNNFQLKRQDGMILKGSKQEQSAKNFNRYQKLEVPYQQRAKMSSLKHKVVKAKMKHQLQQANSNQTLVKNDVHHSIFSHESRI</sequence>
<evidence type="ECO:0000313" key="1">
    <source>
        <dbReference type="EMBL" id="OTP12413.1"/>
    </source>
</evidence>
<reference evidence="1 2" key="1">
    <citation type="submission" date="2017-05" db="EMBL/GenBank/DDBJ databases">
        <title>The Genome Sequence of Enterococcus sp. 10A9_DIV0425.</title>
        <authorList>
            <consortium name="The Broad Institute Genomics Platform"/>
            <consortium name="The Broad Institute Genomic Center for Infectious Diseases"/>
            <person name="Earl A."/>
            <person name="Manson A."/>
            <person name="Schwartman J."/>
            <person name="Gilmore M."/>
            <person name="Abouelleil A."/>
            <person name="Cao P."/>
            <person name="Chapman S."/>
            <person name="Cusick C."/>
            <person name="Shea T."/>
            <person name="Young S."/>
            <person name="Neafsey D."/>
            <person name="Nusbaum C."/>
            <person name="Birren B."/>
        </authorList>
    </citation>
    <scope>NUCLEOTIDE SEQUENCE [LARGE SCALE GENOMIC DNA]</scope>
    <source>
        <strain evidence="1 2">10A9_DIV0425</strain>
    </source>
</reference>
<dbReference type="Proteomes" id="UP000194933">
    <property type="component" value="Unassembled WGS sequence"/>
</dbReference>
<dbReference type="RefSeq" id="WP_086283867.1">
    <property type="nucleotide sequence ID" value="NZ_NGMO01000001.1"/>
</dbReference>
<comment type="caution">
    <text evidence="1">The sequence shown here is derived from an EMBL/GenBank/DDBJ whole genome shotgun (WGS) entry which is preliminary data.</text>
</comment>
<dbReference type="AlphaFoldDB" id="A0A2C9XQE0"/>
<evidence type="ECO:0000313" key="2">
    <source>
        <dbReference type="Proteomes" id="UP000194933"/>
    </source>
</evidence>
<proteinExistence type="predicted"/>